<gene>
    <name evidence="3" type="ORF">A606_02390</name>
</gene>
<dbReference type="HOGENOM" id="CLU_037269_3_0_11"/>
<evidence type="ECO:0000256" key="1">
    <source>
        <dbReference type="ARBA" id="ARBA00004684"/>
    </source>
</evidence>
<keyword evidence="4" id="KW-1185">Reference proteome</keyword>
<dbReference type="Gene3D" id="1.10.600.10">
    <property type="entry name" value="Farnesyl Diphosphate Synthase"/>
    <property type="match status" value="1"/>
</dbReference>
<keyword evidence="2" id="KW-0808">Transferase</keyword>
<dbReference type="SFLD" id="SFLDG01018">
    <property type="entry name" value="Squalene/Phytoene_Synthase_Lik"/>
    <property type="match status" value="1"/>
</dbReference>
<organism evidence="3 4">
    <name type="scientific">Corynebacterium terpenotabidum Y-11</name>
    <dbReference type="NCBI Taxonomy" id="1200352"/>
    <lineage>
        <taxon>Bacteria</taxon>
        <taxon>Bacillati</taxon>
        <taxon>Actinomycetota</taxon>
        <taxon>Actinomycetes</taxon>
        <taxon>Mycobacteriales</taxon>
        <taxon>Corynebacteriaceae</taxon>
        <taxon>Corynebacterium</taxon>
    </lineage>
</organism>
<protein>
    <submittedName>
        <fullName evidence="3">Phytoene synthase</fullName>
    </submittedName>
</protein>
<dbReference type="InterPro" id="IPR002060">
    <property type="entry name" value="Squ/phyt_synthse"/>
</dbReference>
<dbReference type="GO" id="GO:0008299">
    <property type="term" value="P:isoprenoid biosynthetic process"/>
    <property type="evidence" value="ECO:0007669"/>
    <property type="project" value="UniProtKB-ARBA"/>
</dbReference>
<dbReference type="STRING" id="1200352.A606_02390"/>
<proteinExistence type="predicted"/>
<dbReference type="UniPathway" id="UPA00799"/>
<dbReference type="SFLD" id="SFLDG01212">
    <property type="entry name" value="Phytoene_synthase_like"/>
    <property type="match status" value="1"/>
</dbReference>
<sequence>MAAGVIRQYSTSFTLASRLLSPPVRRDVDNLYAVVRIADEIVDGAAQQDRHQLLDDYEDAVLTAADHPFHTDPVLHAFAGTSRRCHLDPDHLRAFFASMRADLTPVIHDEASLATYIHGSAEVIGLMCLDIFTTHGAVTADRGWLADGATALGAAFQKINFLRDIGPDTTALHRSYLPAPLTEEAKNALLDDCVAGLDAGAERIPALPRGARAGVAAAISVYRELVAELRRTPVAALTGPDAVRVSVPGPRKALLTASAATTAVFRG</sequence>
<dbReference type="KEGG" id="cter:A606_02390"/>
<evidence type="ECO:0000313" key="4">
    <source>
        <dbReference type="Proteomes" id="UP000014809"/>
    </source>
</evidence>
<accession>S4XC11</accession>
<dbReference type="EMBL" id="CP003696">
    <property type="protein sequence ID" value="AGP30131.1"/>
    <property type="molecule type" value="Genomic_DNA"/>
</dbReference>
<dbReference type="AlphaFoldDB" id="S4XC11"/>
<dbReference type="Pfam" id="PF00494">
    <property type="entry name" value="SQS_PSY"/>
    <property type="match status" value="1"/>
</dbReference>
<dbReference type="eggNOG" id="COG1562">
    <property type="taxonomic scope" value="Bacteria"/>
</dbReference>
<dbReference type="SUPFAM" id="SSF48576">
    <property type="entry name" value="Terpenoid synthases"/>
    <property type="match status" value="1"/>
</dbReference>
<reference evidence="3 4" key="1">
    <citation type="submission" date="2012-06" db="EMBL/GenBank/DDBJ databases">
        <title>Complete genome sequence of Corynebacterium terpenotabidum Y-11 (=DSM 44721).</title>
        <authorList>
            <person name="Ruckert C."/>
            <person name="Albersmeier A."/>
            <person name="Al-Dilaimi A."/>
            <person name="Szczepanowski R."/>
            <person name="Kalinowski J."/>
        </authorList>
    </citation>
    <scope>NUCLEOTIDE SEQUENCE [LARGE SCALE GENOMIC DNA]</scope>
    <source>
        <strain evidence="3 4">Y-11</strain>
    </source>
</reference>
<dbReference type="PANTHER" id="PTHR31480">
    <property type="entry name" value="BIFUNCTIONAL LYCOPENE CYCLASE/PHYTOENE SYNTHASE"/>
    <property type="match status" value="1"/>
</dbReference>
<dbReference type="SFLD" id="SFLDS00005">
    <property type="entry name" value="Isoprenoid_Synthase_Type_I"/>
    <property type="match status" value="1"/>
</dbReference>
<dbReference type="GO" id="GO:0004311">
    <property type="term" value="F:geranylgeranyl diphosphate synthase activity"/>
    <property type="evidence" value="ECO:0007669"/>
    <property type="project" value="InterPro"/>
</dbReference>
<name>S4XC11_9CORY</name>
<dbReference type="PATRIC" id="fig|1200352.3.peg.480"/>
<dbReference type="InterPro" id="IPR019845">
    <property type="entry name" value="Squalene/phytoene_synthase_CS"/>
</dbReference>
<dbReference type="InterPro" id="IPR044843">
    <property type="entry name" value="Trans_IPPS_bact-type"/>
</dbReference>
<dbReference type="PROSITE" id="PS01045">
    <property type="entry name" value="SQUALEN_PHYTOEN_SYN_2"/>
    <property type="match status" value="1"/>
</dbReference>
<evidence type="ECO:0000313" key="3">
    <source>
        <dbReference type="EMBL" id="AGP30131.1"/>
    </source>
</evidence>
<comment type="pathway">
    <text evidence="1">Carotenoid biosynthesis; phytoene biosynthesis.</text>
</comment>
<evidence type="ECO:0000256" key="2">
    <source>
        <dbReference type="ARBA" id="ARBA00022679"/>
    </source>
</evidence>
<dbReference type="Proteomes" id="UP000014809">
    <property type="component" value="Chromosome"/>
</dbReference>
<dbReference type="InterPro" id="IPR008949">
    <property type="entry name" value="Isoprenoid_synthase_dom_sf"/>
</dbReference>